<dbReference type="PANTHER" id="PTHR12149">
    <property type="entry name" value="FRUCTOSAMINE 3 KINASE-RELATED PROTEIN"/>
    <property type="match status" value="1"/>
</dbReference>
<dbReference type="Gene3D" id="3.30.200.20">
    <property type="entry name" value="Phosphorylase Kinase, domain 1"/>
    <property type="match status" value="1"/>
</dbReference>
<comment type="similarity">
    <text evidence="1 2">Belongs to the fructosamine kinase family.</text>
</comment>
<gene>
    <name evidence="3" type="ORF">QTN47_01385</name>
</gene>
<dbReference type="EMBL" id="JAULBC010000001">
    <property type="protein sequence ID" value="MEX6686124.1"/>
    <property type="molecule type" value="Genomic_DNA"/>
</dbReference>
<keyword evidence="2 3" id="KW-0418">Kinase</keyword>
<comment type="caution">
    <text evidence="3">The sequence shown here is derived from an EMBL/GenBank/DDBJ whole genome shotgun (WGS) entry which is preliminary data.</text>
</comment>
<keyword evidence="4" id="KW-1185">Reference proteome</keyword>
<name>A0ABV3Z8D5_9BACT</name>
<dbReference type="InterPro" id="IPR011009">
    <property type="entry name" value="Kinase-like_dom_sf"/>
</dbReference>
<dbReference type="PIRSF" id="PIRSF006221">
    <property type="entry name" value="Ketosamine-3-kinase"/>
    <property type="match status" value="1"/>
</dbReference>
<keyword evidence="2" id="KW-0808">Transferase</keyword>
<organism evidence="3 4">
    <name type="scientific">Danxiaibacter flavus</name>
    <dbReference type="NCBI Taxonomy" id="3049108"/>
    <lineage>
        <taxon>Bacteria</taxon>
        <taxon>Pseudomonadati</taxon>
        <taxon>Bacteroidota</taxon>
        <taxon>Chitinophagia</taxon>
        <taxon>Chitinophagales</taxon>
        <taxon>Chitinophagaceae</taxon>
        <taxon>Danxiaibacter</taxon>
    </lineage>
</organism>
<reference evidence="3 4" key="1">
    <citation type="submission" date="2023-07" db="EMBL/GenBank/DDBJ databases">
        <authorList>
            <person name="Lian W.-H."/>
        </authorList>
    </citation>
    <scope>NUCLEOTIDE SEQUENCE [LARGE SCALE GENOMIC DNA]</scope>
    <source>
        <strain evidence="3 4">SYSU DXS3180</strain>
    </source>
</reference>
<evidence type="ECO:0000256" key="1">
    <source>
        <dbReference type="ARBA" id="ARBA00009460"/>
    </source>
</evidence>
<evidence type="ECO:0000256" key="2">
    <source>
        <dbReference type="PIRNR" id="PIRNR006221"/>
    </source>
</evidence>
<accession>A0ABV3Z8D5</accession>
<dbReference type="Proteomes" id="UP001560573">
    <property type="component" value="Unassembled WGS sequence"/>
</dbReference>
<sequence>MRQIFSNIVQQLNAQRGIQITSFDAKRVYGGDINETYRLTTNKGDFFVKLNDSVHGDMFKMELESLRLLKNASNDLFPQAILAGNTPESIFLVLEFLEKGNITPASWRNFAQQLAALHTQTHNRYGLSFDNYIGSLQQHNTFETTWHEFYAKHRILFLVRMAIDQAKLDSKDALLAEKLCLRLPEIFPQEKPALLHGDLWSGNFMISTTGDIKIFDPAIYYGHREMDIAMTMLFGGFDRSFYNHYNDFYPLEQNWQQRIDLCQLYPLLVHCILFGGHYVSAVRSIIRKYA</sequence>
<evidence type="ECO:0000313" key="3">
    <source>
        <dbReference type="EMBL" id="MEX6686124.1"/>
    </source>
</evidence>
<dbReference type="SUPFAM" id="SSF56112">
    <property type="entry name" value="Protein kinase-like (PK-like)"/>
    <property type="match status" value="1"/>
</dbReference>
<proteinExistence type="inferred from homology"/>
<dbReference type="GO" id="GO:0016301">
    <property type="term" value="F:kinase activity"/>
    <property type="evidence" value="ECO:0007669"/>
    <property type="project" value="UniProtKB-KW"/>
</dbReference>
<dbReference type="Gene3D" id="3.90.1200.10">
    <property type="match status" value="1"/>
</dbReference>
<dbReference type="Pfam" id="PF03881">
    <property type="entry name" value="Fructosamin_kin"/>
    <property type="match status" value="1"/>
</dbReference>
<dbReference type="PANTHER" id="PTHR12149:SF8">
    <property type="entry name" value="PROTEIN-RIBULOSAMINE 3-KINASE"/>
    <property type="match status" value="1"/>
</dbReference>
<dbReference type="InterPro" id="IPR016477">
    <property type="entry name" value="Fructo-/Ketosamine-3-kinase"/>
</dbReference>
<protein>
    <submittedName>
        <fullName evidence="3">Fructosamine kinase family protein</fullName>
    </submittedName>
</protein>
<evidence type="ECO:0000313" key="4">
    <source>
        <dbReference type="Proteomes" id="UP001560573"/>
    </source>
</evidence>
<dbReference type="RefSeq" id="WP_369327513.1">
    <property type="nucleotide sequence ID" value="NZ_JAULBC010000001.1"/>
</dbReference>